<evidence type="ECO:0000256" key="12">
    <source>
        <dbReference type="ARBA" id="ARBA00023198"/>
    </source>
</evidence>
<dbReference type="InParanoid" id="W5N7T9"/>
<dbReference type="GO" id="GO:0005737">
    <property type="term" value="C:cytoplasm"/>
    <property type="evidence" value="ECO:0007669"/>
    <property type="project" value="UniProtKB-SubCell"/>
</dbReference>
<dbReference type="OMA" id="PTERSNQ"/>
<keyword evidence="12" id="KW-0395">Inflammatory response</keyword>
<dbReference type="CTD" id="79155"/>
<dbReference type="OrthoDB" id="6066489at2759"/>
<keyword evidence="22" id="KW-1185">Reference proteome</keyword>
<evidence type="ECO:0000256" key="2">
    <source>
        <dbReference type="ARBA" id="ARBA00022490"/>
    </source>
</evidence>
<evidence type="ECO:0000313" key="21">
    <source>
        <dbReference type="Ensembl" id="ENSLOCP00000016698.1"/>
    </source>
</evidence>
<proteinExistence type="predicted"/>
<evidence type="ECO:0000256" key="5">
    <source>
        <dbReference type="ARBA" id="ARBA00022723"/>
    </source>
</evidence>
<dbReference type="GO" id="GO:0034138">
    <property type="term" value="P:toll-like receptor 3 signaling pathway"/>
    <property type="evidence" value="ECO:0000318"/>
    <property type="project" value="GO_Central"/>
</dbReference>
<evidence type="ECO:0000256" key="3">
    <source>
        <dbReference type="ARBA" id="ARBA00022553"/>
    </source>
</evidence>
<dbReference type="Proteomes" id="UP000018468">
    <property type="component" value="Linkage group LG4"/>
</dbReference>
<evidence type="ECO:0000256" key="4">
    <source>
        <dbReference type="ARBA" id="ARBA00022703"/>
    </source>
</evidence>
<evidence type="ECO:0000256" key="15">
    <source>
        <dbReference type="ARBA" id="ARBA00073020"/>
    </source>
</evidence>
<evidence type="ECO:0000256" key="18">
    <source>
        <dbReference type="SAM" id="Coils"/>
    </source>
</evidence>
<keyword evidence="8" id="KW-0832">Ubl conjugation</keyword>
<dbReference type="GO" id="GO:0008270">
    <property type="term" value="F:zinc ion binding"/>
    <property type="evidence" value="ECO:0007669"/>
    <property type="project" value="UniProtKB-KW"/>
</dbReference>
<evidence type="ECO:0000256" key="11">
    <source>
        <dbReference type="ARBA" id="ARBA00023163"/>
    </source>
</evidence>
<dbReference type="HOGENOM" id="CLU_039735_0_0_1"/>
<dbReference type="PROSITE" id="PS51801">
    <property type="entry name" value="ZF_CCHC_NOA"/>
    <property type="match status" value="1"/>
</dbReference>
<comment type="subunit">
    <text evidence="14">Interacts with STK11/LKB1, TNFAIP3, IKBKG, NFKB1, MAP3K8, TEK, RIPK1, CHUK, IKBKB and SMARCD1. Interacts with polyubiquitin.</text>
</comment>
<evidence type="ECO:0000256" key="8">
    <source>
        <dbReference type="ARBA" id="ARBA00022843"/>
    </source>
</evidence>
<keyword evidence="3" id="KW-0597">Phosphoprotein</keyword>
<keyword evidence="2" id="KW-0963">Cytoplasm</keyword>
<evidence type="ECO:0000256" key="1">
    <source>
        <dbReference type="ARBA" id="ARBA00004496"/>
    </source>
</evidence>
<feature type="coiled-coil region" evidence="18">
    <location>
        <begin position="117"/>
        <end position="151"/>
    </location>
</feature>
<dbReference type="GeneTree" id="ENSGT00510000046908"/>
<dbReference type="GO" id="GO:0043123">
    <property type="term" value="P:positive regulation of canonical NF-kappaB signal transduction"/>
    <property type="evidence" value="ECO:0000318"/>
    <property type="project" value="GO_Central"/>
</dbReference>
<keyword evidence="11" id="KW-0804">Transcription</keyword>
<keyword evidence="9" id="KW-0805">Transcription regulation</keyword>
<dbReference type="Gene3D" id="1.20.5.990">
    <property type="entry name" value="Nemo cc2-lz domain - 1d5 darpin complex"/>
    <property type="match status" value="1"/>
</dbReference>
<evidence type="ECO:0000256" key="13">
    <source>
        <dbReference type="ARBA" id="ARBA00055998"/>
    </source>
</evidence>
<dbReference type="Pfam" id="PF12180">
    <property type="entry name" value="EABR"/>
    <property type="match status" value="1"/>
</dbReference>
<dbReference type="EMBL" id="AHAT01002083">
    <property type="status" value="NOT_ANNOTATED_CDS"/>
    <property type="molecule type" value="Genomic_DNA"/>
</dbReference>
<protein>
    <recommendedName>
        <fullName evidence="15">TNFAIP3-interacting protein 2</fullName>
    </recommendedName>
    <alternativeName>
        <fullName evidence="16">A20-binding inhibitor of NF-kappa-B activation 2</fullName>
    </alternativeName>
</protein>
<dbReference type="GO" id="GO:0006915">
    <property type="term" value="P:apoptotic process"/>
    <property type="evidence" value="ECO:0007669"/>
    <property type="project" value="UniProtKB-KW"/>
</dbReference>
<feature type="coiled-coil region" evidence="18">
    <location>
        <begin position="296"/>
        <end position="379"/>
    </location>
</feature>
<feature type="coiled-coil region" evidence="18">
    <location>
        <begin position="15"/>
        <end position="42"/>
    </location>
</feature>
<evidence type="ECO:0000259" key="20">
    <source>
        <dbReference type="PROSITE" id="PS51801"/>
    </source>
</evidence>
<dbReference type="PANTHER" id="PTHR31882:SF6">
    <property type="entry name" value="TNFAIP3-INTERACTING PROTEIN 2"/>
    <property type="match status" value="1"/>
</dbReference>
<evidence type="ECO:0000256" key="19">
    <source>
        <dbReference type="SAM" id="MobiDB-lite"/>
    </source>
</evidence>
<dbReference type="AlphaFoldDB" id="W5N7T9"/>
<dbReference type="GeneID" id="102688155"/>
<dbReference type="GO" id="GO:0034134">
    <property type="term" value="P:toll-like receptor 2 signaling pathway"/>
    <property type="evidence" value="ECO:0000318"/>
    <property type="project" value="GO_Central"/>
</dbReference>
<dbReference type="Gene3D" id="1.20.5.1180">
    <property type="entry name" value="Geminin coiled-coil domain"/>
    <property type="match status" value="1"/>
</dbReference>
<dbReference type="GO" id="GO:0071222">
    <property type="term" value="P:cellular response to lipopolysaccharide"/>
    <property type="evidence" value="ECO:0000318"/>
    <property type="project" value="GO_Central"/>
</dbReference>
<evidence type="ECO:0000256" key="10">
    <source>
        <dbReference type="ARBA" id="ARBA00023054"/>
    </source>
</evidence>
<dbReference type="eggNOG" id="ENOG502QUCD">
    <property type="taxonomic scope" value="Eukaryota"/>
</dbReference>
<keyword evidence="4" id="KW-0053">Apoptosis</keyword>
<evidence type="ECO:0000256" key="6">
    <source>
        <dbReference type="ARBA" id="ARBA00022771"/>
    </source>
</evidence>
<evidence type="ECO:0000256" key="9">
    <source>
        <dbReference type="ARBA" id="ARBA00023015"/>
    </source>
</evidence>
<comment type="subcellular location">
    <subcellularLocation>
        <location evidence="1">Cytoplasm</location>
    </subcellularLocation>
</comment>
<feature type="region of interest" description="Disordered" evidence="19">
    <location>
        <begin position="403"/>
        <end position="423"/>
    </location>
</feature>
<accession>W5N7T9</accession>
<keyword evidence="6 17" id="KW-0863">Zinc-finger</keyword>
<keyword evidence="7" id="KW-0862">Zinc</keyword>
<dbReference type="GO" id="GO:0006954">
    <property type="term" value="P:inflammatory response"/>
    <property type="evidence" value="ECO:0007669"/>
    <property type="project" value="UniProtKB-KW"/>
</dbReference>
<dbReference type="KEGG" id="loc:102688155"/>
<reference evidence="21" key="3">
    <citation type="submission" date="2025-09" db="UniProtKB">
        <authorList>
            <consortium name="Ensembl"/>
        </authorList>
    </citation>
    <scope>IDENTIFICATION</scope>
</reference>
<evidence type="ECO:0000313" key="22">
    <source>
        <dbReference type="Proteomes" id="UP000018468"/>
    </source>
</evidence>
<reference evidence="21" key="2">
    <citation type="submission" date="2025-08" db="UniProtKB">
        <authorList>
            <consortium name="Ensembl"/>
        </authorList>
    </citation>
    <scope>IDENTIFICATION</scope>
</reference>
<keyword evidence="5" id="KW-0479">Metal-binding</keyword>
<dbReference type="InterPro" id="IPR022008">
    <property type="entry name" value="EABR"/>
</dbReference>
<dbReference type="RefSeq" id="XP_006630145.2">
    <property type="nucleotide sequence ID" value="XM_006630082.3"/>
</dbReference>
<evidence type="ECO:0000256" key="16">
    <source>
        <dbReference type="ARBA" id="ARBA00079469"/>
    </source>
</evidence>
<keyword evidence="10 18" id="KW-0175">Coiled coil</keyword>
<name>W5N7T9_LEPOC</name>
<feature type="region of interest" description="Disordered" evidence="19">
    <location>
        <begin position="212"/>
        <end position="236"/>
    </location>
</feature>
<dbReference type="GO" id="GO:0006357">
    <property type="term" value="P:regulation of transcription by RNA polymerase II"/>
    <property type="evidence" value="ECO:0000318"/>
    <property type="project" value="GO_Central"/>
</dbReference>
<reference evidence="22" key="1">
    <citation type="submission" date="2011-12" db="EMBL/GenBank/DDBJ databases">
        <title>The Draft Genome of Lepisosteus oculatus.</title>
        <authorList>
            <consortium name="The Broad Institute Genome Assembly &amp; Analysis Group"/>
            <consortium name="Computational R&amp;D Group"/>
            <consortium name="and Sequencing Platform"/>
            <person name="Di Palma F."/>
            <person name="Alfoldi J."/>
            <person name="Johnson J."/>
            <person name="Berlin A."/>
            <person name="Gnerre S."/>
            <person name="Jaffe D."/>
            <person name="MacCallum I."/>
            <person name="Young S."/>
            <person name="Walker B.J."/>
            <person name="Lander E.S."/>
            <person name="Lindblad-Toh K."/>
        </authorList>
    </citation>
    <scope>NUCLEOTIDE SEQUENCE [LARGE SCALE GENOMIC DNA]</scope>
</reference>
<sequence length="467" mass="53429">MSALSGCAERPIAGYNQADSLMESIKRENAALKTKLQSYNTLNTFYHETNQEIAKLSHQMCLKDNIIADLKTRLAAYENTTVHMGGEEPLVFGPSKSLFENLCQEIGKLKHQQRETERSADRQLGNMKLEIQELQQQLSAKEQEIQRITSRPQHEKDLEIMQLQQTVAEKDRVQATRAVLCYSLAEEAENLRAQLGATVGVCQQLLQRLERKQQREDSTSSATQSEQPREGADSSNSAQLQALICRLQEENKSLKQQVAYVENLNAKWQKYDSSREEFVKGLCQKLKQLTPQPANASMMQQEIVRLNRLLEEKMKEAAKTEENRKRDREQIQMLEQQVLIYADDFKSERADRERAQSKIQDLQEEIVNLQLQLRRQDSRDQATSCRICIGHRNVVRIETDAAEPLLRNSPDPPGAKRSNDEAALEPAVTIRTEFRASADLQCPRCFISYSDDQTAEFLKHCTECAEL</sequence>
<evidence type="ECO:0000256" key="17">
    <source>
        <dbReference type="PROSITE-ProRule" id="PRU01142"/>
    </source>
</evidence>
<evidence type="ECO:0000256" key="7">
    <source>
        <dbReference type="ARBA" id="ARBA00022833"/>
    </source>
</evidence>
<dbReference type="FunFam" id="1.20.5.990:FF:000005">
    <property type="entry name" value="TNFAIP3 interacting protein 2"/>
    <property type="match status" value="1"/>
</dbReference>
<evidence type="ECO:0000256" key="14">
    <source>
        <dbReference type="ARBA" id="ARBA00063508"/>
    </source>
</evidence>
<feature type="domain" description="CCHC NOA-type" evidence="20">
    <location>
        <begin position="434"/>
        <end position="466"/>
    </location>
</feature>
<dbReference type="PANTHER" id="PTHR31882">
    <property type="entry name" value="TNFAIP3-INTERACTING PROTEIN COILED COIL FAMILY MEMBER"/>
    <property type="match status" value="1"/>
</dbReference>
<comment type="function">
    <text evidence="13">Inhibits NF-kappa-B activation by blocking the interaction of RIPK1 with its downstream effector NEMO/IKBKG. Forms a ternary complex with NFKB1 and MAP3K8 but appears to function upstream of MAP3K8 in the TLR4 signaling pathway that regulates MAP3K8 activation. Involved in activation of the MEK/ERK signaling pathway during innate immune response; this function seems to be stimulus- and cell type specific. Required for stability of MAP3K8. Involved in regulation of apoptosis in endothelial cells; promotes TEK agonist-stimulated endothelial survival. May act as transcriptional coactivator when translocated to the nucleus. Enhances CHUK-mediated NF-kappa-B activation involving NF-kappa-B p50-p65 and p50-c-Rel complexes.</text>
</comment>
<dbReference type="Bgee" id="ENSLOCG00000013545">
    <property type="expression patterns" value="Expressed in pharyngeal gill and 12 other cell types or tissues"/>
</dbReference>
<dbReference type="GO" id="GO:0070530">
    <property type="term" value="F:K63-linked polyubiquitin modification-dependent protein binding"/>
    <property type="evidence" value="ECO:0007669"/>
    <property type="project" value="InterPro"/>
</dbReference>
<dbReference type="InterPro" id="IPR034735">
    <property type="entry name" value="NEMO_ZF"/>
</dbReference>
<dbReference type="FunCoup" id="W5N7T9">
    <property type="interactions" value="939"/>
</dbReference>
<organism evidence="21 22">
    <name type="scientific">Lepisosteus oculatus</name>
    <name type="common">Spotted gar</name>
    <dbReference type="NCBI Taxonomy" id="7918"/>
    <lineage>
        <taxon>Eukaryota</taxon>
        <taxon>Metazoa</taxon>
        <taxon>Chordata</taxon>
        <taxon>Craniata</taxon>
        <taxon>Vertebrata</taxon>
        <taxon>Euteleostomi</taxon>
        <taxon>Actinopterygii</taxon>
        <taxon>Neopterygii</taxon>
        <taxon>Holostei</taxon>
        <taxon>Semionotiformes</taxon>
        <taxon>Lepisosteidae</taxon>
        <taxon>Lepisosteus</taxon>
    </lineage>
</organism>
<dbReference type="Ensembl" id="ENSLOCT00000016728.1">
    <property type="protein sequence ID" value="ENSLOCP00000016698.1"/>
    <property type="gene ID" value="ENSLOCG00000013545.1"/>
</dbReference>